<dbReference type="Proteomes" id="UP000295131">
    <property type="component" value="Unassembled WGS sequence"/>
</dbReference>
<dbReference type="PROSITE" id="PS51257">
    <property type="entry name" value="PROKAR_LIPOPROTEIN"/>
    <property type="match status" value="1"/>
</dbReference>
<evidence type="ECO:0000313" key="5">
    <source>
        <dbReference type="Proteomes" id="UP000295131"/>
    </source>
</evidence>
<feature type="coiled-coil region" evidence="1">
    <location>
        <begin position="73"/>
        <end position="100"/>
    </location>
</feature>
<keyword evidence="5" id="KW-1185">Reference proteome</keyword>
<evidence type="ECO:0000256" key="1">
    <source>
        <dbReference type="SAM" id="Coils"/>
    </source>
</evidence>
<name>A0A4R5PMY4_9HYPH</name>
<dbReference type="EMBL" id="SMSI01000001">
    <property type="protein sequence ID" value="TDH38208.1"/>
    <property type="molecule type" value="Genomic_DNA"/>
</dbReference>
<organism evidence="4 5">
    <name type="scientific">Pseudohoeflea suaedae</name>
    <dbReference type="NCBI Taxonomy" id="877384"/>
    <lineage>
        <taxon>Bacteria</taxon>
        <taxon>Pseudomonadati</taxon>
        <taxon>Pseudomonadota</taxon>
        <taxon>Alphaproteobacteria</taxon>
        <taxon>Hyphomicrobiales</taxon>
        <taxon>Rhizobiaceae</taxon>
        <taxon>Pseudohoeflea</taxon>
    </lineage>
</organism>
<evidence type="ECO:0000256" key="2">
    <source>
        <dbReference type="SAM" id="MobiDB-lite"/>
    </source>
</evidence>
<dbReference type="RefSeq" id="WP_133283042.1">
    <property type="nucleotide sequence ID" value="NZ_SMSI01000001.1"/>
</dbReference>
<dbReference type="OrthoDB" id="7870871at2"/>
<proteinExistence type="predicted"/>
<dbReference type="AlphaFoldDB" id="A0A4R5PMY4"/>
<protein>
    <submittedName>
        <fullName evidence="4">Uncharacterized protein</fullName>
    </submittedName>
</protein>
<keyword evidence="1" id="KW-0175">Coiled coil</keyword>
<feature type="region of interest" description="Disordered" evidence="2">
    <location>
        <begin position="140"/>
        <end position="161"/>
    </location>
</feature>
<keyword evidence="3" id="KW-0732">Signal</keyword>
<evidence type="ECO:0000256" key="3">
    <source>
        <dbReference type="SAM" id="SignalP"/>
    </source>
</evidence>
<comment type="caution">
    <text evidence="4">The sequence shown here is derived from an EMBL/GenBank/DDBJ whole genome shotgun (WGS) entry which is preliminary data.</text>
</comment>
<feature type="signal peptide" evidence="3">
    <location>
        <begin position="1"/>
        <end position="24"/>
    </location>
</feature>
<evidence type="ECO:0000313" key="4">
    <source>
        <dbReference type="EMBL" id="TDH38208.1"/>
    </source>
</evidence>
<reference evidence="4 5" key="1">
    <citation type="journal article" date="2013" name="Int. J. Syst. Evol. Microbiol.">
        <title>Hoeflea suaedae sp. nov., an endophytic bacterium isolated from the root of the halophyte Suaeda maritima.</title>
        <authorList>
            <person name="Chung E.J."/>
            <person name="Park J.A."/>
            <person name="Pramanik P."/>
            <person name="Bibi F."/>
            <person name="Jeon C.O."/>
            <person name="Chung Y.R."/>
        </authorList>
    </citation>
    <scope>NUCLEOTIDE SEQUENCE [LARGE SCALE GENOMIC DNA]</scope>
    <source>
        <strain evidence="4 5">YC6898</strain>
    </source>
</reference>
<sequence>MNRSFVPMLFAGAMLACGSAPVSAQDSADTASGRYVLERTDEGLVRLDTLTGEMSVCEQKSEQVVCKLPADERRAVNEHIAELEARIERLEKRVAALGTGPGEQDGKNTLPSDEELDEAFNMMEKFIYRFFDVFKDLDERKERPAEPGPLDPQGDDLPRKT</sequence>
<accession>A0A4R5PMY4</accession>
<gene>
    <name evidence="4" type="ORF">E2A64_03555</name>
</gene>
<feature type="chain" id="PRO_5020349017" evidence="3">
    <location>
        <begin position="25"/>
        <end position="161"/>
    </location>
</feature>